<keyword evidence="3" id="KW-0596">Phosphopantetheine</keyword>
<proteinExistence type="inferred from homology"/>
<dbReference type="InterPro" id="IPR020841">
    <property type="entry name" value="PKS_Beta-ketoAc_synthase_dom"/>
</dbReference>
<comment type="similarity">
    <text evidence="2">Belongs to the ATP-dependent AMP-binding enzyme family.</text>
</comment>
<evidence type="ECO:0000259" key="11">
    <source>
        <dbReference type="PROSITE" id="PS50075"/>
    </source>
</evidence>
<keyword evidence="7" id="KW-0443">Lipid metabolism</keyword>
<dbReference type="SUPFAM" id="SSF47336">
    <property type="entry name" value="ACP-like"/>
    <property type="match status" value="1"/>
</dbReference>
<dbReference type="InterPro" id="IPR014031">
    <property type="entry name" value="Ketoacyl_synth_C"/>
</dbReference>
<dbReference type="PROSITE" id="PS00012">
    <property type="entry name" value="PHOSPHOPANTETHEINE"/>
    <property type="match status" value="1"/>
</dbReference>
<dbReference type="PANTHER" id="PTHR43775:SF51">
    <property type="entry name" value="INACTIVE PHENOLPHTHIOCEROL SYNTHESIS POLYKETIDE SYNTHASE TYPE I PKS1-RELATED"/>
    <property type="match status" value="1"/>
</dbReference>
<dbReference type="InterPro" id="IPR020806">
    <property type="entry name" value="PKS_PP-bd"/>
</dbReference>
<keyword evidence="8" id="KW-0045">Antibiotic biosynthesis</keyword>
<accession>A0AB39QC68</accession>
<dbReference type="SUPFAM" id="SSF55048">
    <property type="entry name" value="Probable ACP-binding domain of malonyl-CoA ACP transacylase"/>
    <property type="match status" value="1"/>
</dbReference>
<dbReference type="GO" id="GO:0031177">
    <property type="term" value="F:phosphopantetheine binding"/>
    <property type="evidence" value="ECO:0007669"/>
    <property type="project" value="InterPro"/>
</dbReference>
<evidence type="ECO:0000256" key="4">
    <source>
        <dbReference type="ARBA" id="ARBA00022553"/>
    </source>
</evidence>
<dbReference type="InterPro" id="IPR001227">
    <property type="entry name" value="Ac_transferase_dom_sf"/>
</dbReference>
<dbReference type="InterPro" id="IPR016036">
    <property type="entry name" value="Malonyl_transacylase_ACP-bd"/>
</dbReference>
<dbReference type="GO" id="GO:0004312">
    <property type="term" value="F:fatty acid synthase activity"/>
    <property type="evidence" value="ECO:0007669"/>
    <property type="project" value="TreeGrafter"/>
</dbReference>
<dbReference type="FunFam" id="1.10.1200.10:FF:000016">
    <property type="entry name" value="Non-ribosomal peptide synthase"/>
    <property type="match status" value="1"/>
</dbReference>
<dbReference type="InterPro" id="IPR050091">
    <property type="entry name" value="PKS_NRPS_Biosynth_Enz"/>
</dbReference>
<dbReference type="InterPro" id="IPR014043">
    <property type="entry name" value="Acyl_transferase_dom"/>
</dbReference>
<dbReference type="SMART" id="SM00827">
    <property type="entry name" value="PKS_AT"/>
    <property type="match status" value="1"/>
</dbReference>
<comment type="cofactor">
    <cofactor evidence="1">
        <name>pantetheine 4'-phosphate</name>
        <dbReference type="ChEBI" id="CHEBI:47942"/>
    </cofactor>
</comment>
<dbReference type="Pfam" id="PF16197">
    <property type="entry name" value="KAsynt_C_assoc"/>
    <property type="match status" value="1"/>
</dbReference>
<dbReference type="Gene3D" id="3.40.50.720">
    <property type="entry name" value="NAD(P)-binding Rossmann-like Domain"/>
    <property type="match status" value="1"/>
</dbReference>
<dbReference type="SUPFAM" id="SSF53901">
    <property type="entry name" value="Thiolase-like"/>
    <property type="match status" value="1"/>
</dbReference>
<evidence type="ECO:0000256" key="5">
    <source>
        <dbReference type="ARBA" id="ARBA00022679"/>
    </source>
</evidence>
<dbReference type="EMBL" id="CP163439">
    <property type="protein sequence ID" value="XDQ40239.1"/>
    <property type="molecule type" value="Genomic_DNA"/>
</dbReference>
<evidence type="ECO:0000256" key="10">
    <source>
        <dbReference type="ARBA" id="ARBA00023315"/>
    </source>
</evidence>
<evidence type="ECO:0000256" key="1">
    <source>
        <dbReference type="ARBA" id="ARBA00001957"/>
    </source>
</evidence>
<dbReference type="Pfam" id="PF00698">
    <property type="entry name" value="Acyl_transf_1"/>
    <property type="match status" value="1"/>
</dbReference>
<dbReference type="InterPro" id="IPR049490">
    <property type="entry name" value="C883_1060-like_KR_N"/>
</dbReference>
<dbReference type="PANTHER" id="PTHR43775">
    <property type="entry name" value="FATTY ACID SYNTHASE"/>
    <property type="match status" value="1"/>
</dbReference>
<dbReference type="InterPro" id="IPR016035">
    <property type="entry name" value="Acyl_Trfase/lysoPLipase"/>
</dbReference>
<dbReference type="CDD" id="cd08953">
    <property type="entry name" value="KR_2_SDR_x"/>
    <property type="match status" value="1"/>
</dbReference>
<dbReference type="Gene3D" id="3.40.366.10">
    <property type="entry name" value="Malonyl-Coenzyme A Acyl Carrier Protein, domain 2"/>
    <property type="match status" value="1"/>
</dbReference>
<keyword evidence="5" id="KW-0808">Transferase</keyword>
<dbReference type="GO" id="GO:0017000">
    <property type="term" value="P:antibiotic biosynthetic process"/>
    <property type="evidence" value="ECO:0007669"/>
    <property type="project" value="UniProtKB-KW"/>
</dbReference>
<dbReference type="Pfam" id="PF21394">
    <property type="entry name" value="Beta-ketacyl_N"/>
    <property type="match status" value="1"/>
</dbReference>
<keyword evidence="4" id="KW-0597">Phosphoprotein</keyword>
<dbReference type="PROSITE" id="PS52004">
    <property type="entry name" value="KS3_2"/>
    <property type="match status" value="1"/>
</dbReference>
<dbReference type="Gene3D" id="3.40.47.10">
    <property type="match status" value="1"/>
</dbReference>
<dbReference type="Gene3D" id="3.30.70.250">
    <property type="entry name" value="Malonyl-CoA ACP transacylase, ACP-binding"/>
    <property type="match status" value="1"/>
</dbReference>
<evidence type="ECO:0000256" key="7">
    <source>
        <dbReference type="ARBA" id="ARBA00023098"/>
    </source>
</evidence>
<dbReference type="InterPro" id="IPR014030">
    <property type="entry name" value="Ketoacyl_synth_N"/>
</dbReference>
<dbReference type="GO" id="GO:0006633">
    <property type="term" value="P:fatty acid biosynthetic process"/>
    <property type="evidence" value="ECO:0007669"/>
    <property type="project" value="InterPro"/>
</dbReference>
<dbReference type="GO" id="GO:0044550">
    <property type="term" value="P:secondary metabolite biosynthetic process"/>
    <property type="evidence" value="ECO:0007669"/>
    <property type="project" value="UniProtKB-ARBA"/>
</dbReference>
<dbReference type="Pfam" id="PF00550">
    <property type="entry name" value="PP-binding"/>
    <property type="match status" value="1"/>
</dbReference>
<protein>
    <submittedName>
        <fullName evidence="13">SDR family oxidoreductase</fullName>
    </submittedName>
</protein>
<dbReference type="RefSeq" id="WP_369174945.1">
    <property type="nucleotide sequence ID" value="NZ_CP163439.1"/>
</dbReference>
<dbReference type="InterPro" id="IPR006162">
    <property type="entry name" value="Ppantetheine_attach_site"/>
</dbReference>
<evidence type="ECO:0000259" key="12">
    <source>
        <dbReference type="PROSITE" id="PS52004"/>
    </source>
</evidence>
<feature type="domain" description="Carrier" evidence="11">
    <location>
        <begin position="1448"/>
        <end position="1523"/>
    </location>
</feature>
<dbReference type="InterPro" id="IPR013968">
    <property type="entry name" value="PKS_KR"/>
</dbReference>
<dbReference type="Gene3D" id="1.10.1200.10">
    <property type="entry name" value="ACP-like"/>
    <property type="match status" value="1"/>
</dbReference>
<dbReference type="InterPro" id="IPR036291">
    <property type="entry name" value="NAD(P)-bd_dom_sf"/>
</dbReference>
<dbReference type="Pfam" id="PF00109">
    <property type="entry name" value="ketoacyl-synt"/>
    <property type="match status" value="1"/>
</dbReference>
<dbReference type="GO" id="GO:0004315">
    <property type="term" value="F:3-oxoacyl-[acyl-carrier-protein] synthase activity"/>
    <property type="evidence" value="ECO:0007669"/>
    <property type="project" value="InterPro"/>
</dbReference>
<dbReference type="Pfam" id="PF08659">
    <property type="entry name" value="KR"/>
    <property type="match status" value="1"/>
</dbReference>
<dbReference type="FunFam" id="3.40.47.10:FF:000042">
    <property type="entry name" value="Polyketide synthase Pks13"/>
    <property type="match status" value="1"/>
</dbReference>
<keyword evidence="6" id="KW-0276">Fatty acid metabolism</keyword>
<dbReference type="CDD" id="cd00833">
    <property type="entry name" value="PKS"/>
    <property type="match status" value="1"/>
</dbReference>
<evidence type="ECO:0000256" key="2">
    <source>
        <dbReference type="ARBA" id="ARBA00006432"/>
    </source>
</evidence>
<dbReference type="PROSITE" id="PS00606">
    <property type="entry name" value="KS3_1"/>
    <property type="match status" value="1"/>
</dbReference>
<dbReference type="Gene3D" id="3.30.70.3290">
    <property type="match status" value="1"/>
</dbReference>
<dbReference type="InterPro" id="IPR018201">
    <property type="entry name" value="Ketoacyl_synth_AS"/>
</dbReference>
<reference evidence="13" key="1">
    <citation type="submission" date="2024-07" db="EMBL/GenBank/DDBJ databases">
        <authorList>
            <person name="Yu S.T."/>
        </authorList>
    </citation>
    <scope>NUCLEOTIDE SEQUENCE</scope>
    <source>
        <strain evidence="13">R28</strain>
    </source>
</reference>
<dbReference type="SMART" id="SM00823">
    <property type="entry name" value="PKS_PP"/>
    <property type="match status" value="1"/>
</dbReference>
<dbReference type="SUPFAM" id="SSF51735">
    <property type="entry name" value="NAD(P)-binding Rossmann-fold domains"/>
    <property type="match status" value="2"/>
</dbReference>
<dbReference type="InterPro" id="IPR036736">
    <property type="entry name" value="ACP-like_sf"/>
</dbReference>
<evidence type="ECO:0000256" key="3">
    <source>
        <dbReference type="ARBA" id="ARBA00022450"/>
    </source>
</evidence>
<dbReference type="Pfam" id="PF02801">
    <property type="entry name" value="Ketoacyl-synt_C"/>
    <property type="match status" value="1"/>
</dbReference>
<dbReference type="InterPro" id="IPR016039">
    <property type="entry name" value="Thiolase-like"/>
</dbReference>
<evidence type="ECO:0000256" key="6">
    <source>
        <dbReference type="ARBA" id="ARBA00022832"/>
    </source>
</evidence>
<keyword evidence="10" id="KW-0012">Acyltransferase</keyword>
<name>A0AB39QC68_9ACTN</name>
<evidence type="ECO:0000256" key="8">
    <source>
        <dbReference type="ARBA" id="ARBA00023194"/>
    </source>
</evidence>
<organism evidence="13">
    <name type="scientific">Streptomyces sp. R28</name>
    <dbReference type="NCBI Taxonomy" id="3238628"/>
    <lineage>
        <taxon>Bacteria</taxon>
        <taxon>Bacillati</taxon>
        <taxon>Actinomycetota</taxon>
        <taxon>Actinomycetes</taxon>
        <taxon>Kitasatosporales</taxon>
        <taxon>Streptomycetaceae</taxon>
        <taxon>Streptomyces</taxon>
    </lineage>
</organism>
<dbReference type="InterPro" id="IPR009081">
    <property type="entry name" value="PP-bd_ACP"/>
</dbReference>
<keyword evidence="9" id="KW-0511">Multifunctional enzyme</keyword>
<dbReference type="InterPro" id="IPR032821">
    <property type="entry name" value="PKS_assoc"/>
</dbReference>
<evidence type="ECO:0000313" key="13">
    <source>
        <dbReference type="EMBL" id="XDQ40239.1"/>
    </source>
</evidence>
<dbReference type="InterPro" id="IPR057326">
    <property type="entry name" value="KR_dom"/>
</dbReference>
<dbReference type="SMART" id="SM00822">
    <property type="entry name" value="PKS_KR"/>
    <property type="match status" value="1"/>
</dbReference>
<gene>
    <name evidence="13" type="ORF">AB5J49_46780</name>
</gene>
<sequence>MSEDVFQSPEDAEDSLDIAVVGMAGRFPGADTVEAYWSNLRAGVCSVTRFDDDELTARGVDTGTLRHPDFVRHGYVLEGARTFDATFFGYSPREAELMDPQHRVMLECAWAAMESSGHAPGRYEGAIGVFAGAGHNTYQLHNIATQPRAAELLGEKQVVIGNRSDYLSSRISYKLGLEGPSVNVQSACSTSLVAVAEACLSLLAYQCDMALAGGVAVDDTRRNGYLYRPDGMLSPDGYCRTFDARAQGTVGGDGVGMVVLKRLKDAIADNDHIHAVIKGSAVNNDGARRAGFSAPSALAQSDAILTALADADVEPETIGYVELHGTATPLGDPIEYQALAAVFDGVPAGTCAVGSVKTNIGHLDSAAGVAGLIKAVLAVEHGQIPPSLHYETPNQRIDLEAGPFYVNTELIPWPRRDGPRRAGVSSFGLGGTNAHVVLEQAPPPRPPADEADNGAEHLLVWSAKSAEALESATDLLHDHLRTHPEHSLAEVAFTLREGRKHFPHRRMLVSTSRQDALDALAARDDGRLLTAVAPALPDRPVAFVIAGFGGQFPGMARELHDREPVFRAALDRCAHLLDPLLGQDIRPLLLDDSAPPGTAAGRPAGDLRGLLQQPELSEHPLDQPLLGYPAVFALEYALIELWAHWGVVPDVMIGHSLGEYVAACVAGVFSLPDALRLVVERARLIMRQPEGAMLAVPLNEDAVARYTDDEVCVAAVNGHRTCVLSGTVPGIERVSGELAAEGIVSRRLPTRFAFHSPLMDAAVEPYGEVVRSVRLNRPATPFVSGLTGAWITDEEATSPDYWAHHMRRTVRFADGIAAIWSVPDVAVVEVGPAPAHTSDVLQHPAAATAADRVVIPSLPRALHGESDRASLLSAAGRLWLAGRRHPFPPSPSARRVPLPTYPFERRTYWLETGSRKAVDDTARQRHGSLPQWFYGQSWHRLPAAAPAAEGDLATQRWLIFVDGAGVGRGLAARLRELGASVRSVAAGGEWSDSGDGEYVLDPAQASHFTKLAAALRAQGGIPERVVHCWSVGDDAHRAVEPGDVQSLLRRAFDSLVHWAQATETELMAAAQRWDVVSTEVHSVVGDEELCPPKAAALGVCKVLAQEYPSLDCVHLDLRLDGARDPAAVAGHLLGELARPAADRVLALRGRHCWRPAYLTTPLAPRTASPVRKDGVYLITGGLGKIGLIVARALAERDRVRLVLLGRTGLPPRETWDDEHHPAAVRDSIRAVRAVEELGSRVMVVSADVTDPAAMMQAKQRILEEFGPVNGVVHCAGTTGSAAHRAVSELGPEESLWHFGPKLYGTQVLHEVLQDQQLDIAIICSSIAALLGGLGFAAYAGANAALDAFAQLRHGPGRPWTSVDWEAWFFSDDRDHTELGAAVRELALTPDEGRQVFDALLDAVPQPQVIVSTGDLHRRHALWSAPVADAPATPVLRHERPNLRNPFVAPVSATEYRIAEIWQETLGVESVGVHDNFFELGGSSLLGLQVVHRLRQDLGASVPLTIVYEGPTVRTLSALVDGVREEG</sequence>
<dbReference type="SUPFAM" id="SSF52151">
    <property type="entry name" value="FabD/lysophospholipase-like"/>
    <property type="match status" value="1"/>
</dbReference>
<dbReference type="PROSITE" id="PS50075">
    <property type="entry name" value="CARRIER"/>
    <property type="match status" value="1"/>
</dbReference>
<dbReference type="SMART" id="SM00825">
    <property type="entry name" value="PKS_KS"/>
    <property type="match status" value="1"/>
</dbReference>
<feature type="domain" description="Ketosynthase family 3 (KS3)" evidence="12">
    <location>
        <begin position="15"/>
        <end position="440"/>
    </location>
</feature>
<evidence type="ECO:0000256" key="9">
    <source>
        <dbReference type="ARBA" id="ARBA00023268"/>
    </source>
</evidence>